<evidence type="ECO:0000313" key="3">
    <source>
        <dbReference type="EMBL" id="KAK4252027.1"/>
    </source>
</evidence>
<name>A0AAN7D4H8_9PEZI</name>
<feature type="compositionally biased region" description="Pro residues" evidence="1">
    <location>
        <begin position="166"/>
        <end position="180"/>
    </location>
</feature>
<feature type="compositionally biased region" description="Pro residues" evidence="1">
    <location>
        <begin position="200"/>
        <end position="210"/>
    </location>
</feature>
<feature type="compositionally biased region" description="Basic and acidic residues" evidence="1">
    <location>
        <begin position="69"/>
        <end position="78"/>
    </location>
</feature>
<accession>A0AAN7D4H8</accession>
<feature type="compositionally biased region" description="Basic and acidic residues" evidence="1">
    <location>
        <begin position="470"/>
        <end position="491"/>
    </location>
</feature>
<feature type="compositionally biased region" description="Gly residues" evidence="1">
    <location>
        <begin position="558"/>
        <end position="574"/>
    </location>
</feature>
<evidence type="ECO:0000313" key="4">
    <source>
        <dbReference type="Proteomes" id="UP001303647"/>
    </source>
</evidence>
<feature type="compositionally biased region" description="Low complexity" evidence="1">
    <location>
        <begin position="56"/>
        <end position="67"/>
    </location>
</feature>
<dbReference type="Pfam" id="PF24355">
    <property type="entry name" value="DUF7514"/>
    <property type="match status" value="1"/>
</dbReference>
<dbReference type="Proteomes" id="UP001303647">
    <property type="component" value="Unassembled WGS sequence"/>
</dbReference>
<dbReference type="AlphaFoldDB" id="A0AAN7D4H8"/>
<feature type="compositionally biased region" description="Polar residues" evidence="1">
    <location>
        <begin position="404"/>
        <end position="422"/>
    </location>
</feature>
<gene>
    <name evidence="3" type="ORF">C7999DRAFT_10398</name>
</gene>
<dbReference type="PANTHER" id="PTHR39611:SF1">
    <property type="entry name" value="HYDROXYPROLINE-RICH GLYCOPROTEIN DZ-HRGP"/>
    <property type="match status" value="1"/>
</dbReference>
<dbReference type="EMBL" id="MU857602">
    <property type="protein sequence ID" value="KAK4252027.1"/>
    <property type="molecule type" value="Genomic_DNA"/>
</dbReference>
<feature type="region of interest" description="Disordered" evidence="1">
    <location>
        <begin position="162"/>
        <end position="217"/>
    </location>
</feature>
<feature type="domain" description="DUF7514" evidence="2">
    <location>
        <begin position="227"/>
        <end position="397"/>
    </location>
</feature>
<keyword evidence="4" id="KW-1185">Reference proteome</keyword>
<feature type="compositionally biased region" description="Pro residues" evidence="1">
    <location>
        <begin position="15"/>
        <end position="25"/>
    </location>
</feature>
<protein>
    <recommendedName>
        <fullName evidence="2">DUF7514 domain-containing protein</fullName>
    </recommendedName>
</protein>
<reference evidence="3" key="1">
    <citation type="journal article" date="2023" name="Mol. Phylogenet. Evol.">
        <title>Genome-scale phylogeny and comparative genomics of the fungal order Sordariales.</title>
        <authorList>
            <person name="Hensen N."/>
            <person name="Bonometti L."/>
            <person name="Westerberg I."/>
            <person name="Brannstrom I.O."/>
            <person name="Guillou S."/>
            <person name="Cros-Aarteil S."/>
            <person name="Calhoun S."/>
            <person name="Haridas S."/>
            <person name="Kuo A."/>
            <person name="Mondo S."/>
            <person name="Pangilinan J."/>
            <person name="Riley R."/>
            <person name="LaButti K."/>
            <person name="Andreopoulos B."/>
            <person name="Lipzen A."/>
            <person name="Chen C."/>
            <person name="Yan M."/>
            <person name="Daum C."/>
            <person name="Ng V."/>
            <person name="Clum A."/>
            <person name="Steindorff A."/>
            <person name="Ohm R.A."/>
            <person name="Martin F."/>
            <person name="Silar P."/>
            <person name="Natvig D.O."/>
            <person name="Lalanne C."/>
            <person name="Gautier V."/>
            <person name="Ament-Velasquez S.L."/>
            <person name="Kruys A."/>
            <person name="Hutchinson M.I."/>
            <person name="Powell A.J."/>
            <person name="Barry K."/>
            <person name="Miller A.N."/>
            <person name="Grigoriev I.V."/>
            <person name="Debuchy R."/>
            <person name="Gladieux P."/>
            <person name="Hiltunen Thoren M."/>
            <person name="Johannesson H."/>
        </authorList>
    </citation>
    <scope>NUCLEOTIDE SEQUENCE</scope>
    <source>
        <strain evidence="3">CBS 359.72</strain>
    </source>
</reference>
<sequence length="713" mass="79265">MAAQSSEWNSWGGSCPPPPPPPSAPGPFSGNGGLSPFPPSPRPTVRDADDDDGDTTDQSCSESVSSSESDEHIVDGVEKATLNVGKPKQIIPGRVQGQGQPEVLRSFQAPEQRTSLDVLTEIRKIIKEELGQIPSPSSPGATVAKDPAQPSFRLAIPNMSAVRPQMPTPSAPVQRSPPPQVSSNAPQCTRPRPGVQFTDPLPPAAPPPLSPASDSSNELSVIDRKWGMLFDQNGVATKRWEQVVRGIGNYLMVEFLPQNSLVVTPGKLAIFYSHHKLELEVFPFAEEIFRNRPNASAIGLAELYQQLECEYYLVPAEPKSRPSVPGLTLTGWTRWITLVVQAYPNEEAQRLANIFAALPINADNLLDSKQERLPKQISRHLLPKRADRQARVLLNNALRAHLETIQSPRKTSPSTIHPNPSSDNERRPSASHPDNPRTRYRPSAVPSPPCSQTSDDGSDRDHHQYHHGRRAAERDSEREDRSCRNGADDLRTYGSNSSVYRDPHRPFPSPPSLAVPPLSSSSTRSPLRARRGSSPPLPTQRTSHRSSSNTNHRHSVSGEGGGGDGGITVGGGRSGLEKGYTWPSLPRSISSSDERDRVRERERERGGRQVRERDRGSDRERERERIHRERERDREARPLRGRERERGVEKERNRERERERDRAERRRERRPASVAGFPERRGEGSTRKTPVIVKNDREPPSRTQTWGSYLGGK</sequence>
<comment type="caution">
    <text evidence="3">The sequence shown here is derived from an EMBL/GenBank/DDBJ whole genome shotgun (WGS) entry which is preliminary data.</text>
</comment>
<evidence type="ECO:0000259" key="2">
    <source>
        <dbReference type="Pfam" id="PF24355"/>
    </source>
</evidence>
<feature type="region of interest" description="Disordered" evidence="1">
    <location>
        <begin position="403"/>
        <end position="713"/>
    </location>
</feature>
<dbReference type="PANTHER" id="PTHR39611">
    <property type="entry name" value="HYDROXYPROLINE-RICH GLYCOPROTEIN DZ-HRGP-RELATED"/>
    <property type="match status" value="1"/>
</dbReference>
<dbReference type="InterPro" id="IPR055936">
    <property type="entry name" value="DUF7514"/>
</dbReference>
<feature type="compositionally biased region" description="Basic and acidic residues" evidence="1">
    <location>
        <begin position="592"/>
        <end position="666"/>
    </location>
</feature>
<organism evidence="3 4">
    <name type="scientific">Corynascus novoguineensis</name>
    <dbReference type="NCBI Taxonomy" id="1126955"/>
    <lineage>
        <taxon>Eukaryota</taxon>
        <taxon>Fungi</taxon>
        <taxon>Dikarya</taxon>
        <taxon>Ascomycota</taxon>
        <taxon>Pezizomycotina</taxon>
        <taxon>Sordariomycetes</taxon>
        <taxon>Sordariomycetidae</taxon>
        <taxon>Sordariales</taxon>
        <taxon>Chaetomiaceae</taxon>
        <taxon>Corynascus</taxon>
    </lineage>
</organism>
<reference evidence="3" key="2">
    <citation type="submission" date="2023-05" db="EMBL/GenBank/DDBJ databases">
        <authorList>
            <consortium name="Lawrence Berkeley National Laboratory"/>
            <person name="Steindorff A."/>
            <person name="Hensen N."/>
            <person name="Bonometti L."/>
            <person name="Westerberg I."/>
            <person name="Brannstrom I.O."/>
            <person name="Guillou S."/>
            <person name="Cros-Aarteil S."/>
            <person name="Calhoun S."/>
            <person name="Haridas S."/>
            <person name="Kuo A."/>
            <person name="Mondo S."/>
            <person name="Pangilinan J."/>
            <person name="Riley R."/>
            <person name="Labutti K."/>
            <person name="Andreopoulos B."/>
            <person name="Lipzen A."/>
            <person name="Chen C."/>
            <person name="Yanf M."/>
            <person name="Daum C."/>
            <person name="Ng V."/>
            <person name="Clum A."/>
            <person name="Ohm R."/>
            <person name="Martin F."/>
            <person name="Silar P."/>
            <person name="Natvig D."/>
            <person name="Lalanne C."/>
            <person name="Gautier V."/>
            <person name="Ament-Velasquez S.L."/>
            <person name="Kruys A."/>
            <person name="Hutchinson M.I."/>
            <person name="Powell A.J."/>
            <person name="Barry K."/>
            <person name="Miller A.N."/>
            <person name="Grigoriev I.V."/>
            <person name="Debuchy R."/>
            <person name="Gladieux P."/>
            <person name="Thoren M.H."/>
            <person name="Johannesson H."/>
        </authorList>
    </citation>
    <scope>NUCLEOTIDE SEQUENCE</scope>
    <source>
        <strain evidence="3">CBS 359.72</strain>
    </source>
</reference>
<evidence type="ECO:0000256" key="1">
    <source>
        <dbReference type="SAM" id="MobiDB-lite"/>
    </source>
</evidence>
<feature type="compositionally biased region" description="Low complexity" evidence="1">
    <location>
        <begin position="515"/>
        <end position="526"/>
    </location>
</feature>
<feature type="region of interest" description="Disordered" evidence="1">
    <location>
        <begin position="1"/>
        <end position="99"/>
    </location>
</feature>
<proteinExistence type="predicted"/>